<sequence length="273" mass="29840">MDPEYANKKIADLSEEELIRLGFLGEGVAPGIQDLIKKVKANPENLGSVTCFMADCLVRAYQAKPTAQDGTKLPTSPTSPTPPTLSDAETLWSELSSNSDALTVVAPDMVSKYEMQFYYHGVGDLQLMWRSDLETNPFPIPAPGTRFFKIPTKTVHGVFNTPLNAVWDNVAPLIIASMKASGLQCSALTTARFSTVEDGKEPTLGPVVIWIAVRPNTAKPRDVCDATPDILQILAKFNITDIVIEWYEGLVVRLNSNAKFGLNIPFNTIVTLI</sequence>
<accession>A0A9P6H7Y5</accession>
<comment type="caution">
    <text evidence="2">The sequence shown here is derived from an EMBL/GenBank/DDBJ whole genome shotgun (WGS) entry which is preliminary data.</text>
</comment>
<evidence type="ECO:0000313" key="2">
    <source>
        <dbReference type="EMBL" id="KAF9781371.1"/>
    </source>
</evidence>
<reference evidence="2" key="1">
    <citation type="journal article" date="2020" name="Nat. Commun.">
        <title>Large-scale genome sequencing of mycorrhizal fungi provides insights into the early evolution of symbiotic traits.</title>
        <authorList>
            <person name="Miyauchi S."/>
            <person name="Kiss E."/>
            <person name="Kuo A."/>
            <person name="Drula E."/>
            <person name="Kohler A."/>
            <person name="Sanchez-Garcia M."/>
            <person name="Morin E."/>
            <person name="Andreopoulos B."/>
            <person name="Barry K.W."/>
            <person name="Bonito G."/>
            <person name="Buee M."/>
            <person name="Carver A."/>
            <person name="Chen C."/>
            <person name="Cichocki N."/>
            <person name="Clum A."/>
            <person name="Culley D."/>
            <person name="Crous P.W."/>
            <person name="Fauchery L."/>
            <person name="Girlanda M."/>
            <person name="Hayes R.D."/>
            <person name="Keri Z."/>
            <person name="LaButti K."/>
            <person name="Lipzen A."/>
            <person name="Lombard V."/>
            <person name="Magnuson J."/>
            <person name="Maillard F."/>
            <person name="Murat C."/>
            <person name="Nolan M."/>
            <person name="Ohm R.A."/>
            <person name="Pangilinan J."/>
            <person name="Pereira M.F."/>
            <person name="Perotto S."/>
            <person name="Peter M."/>
            <person name="Pfister S."/>
            <person name="Riley R."/>
            <person name="Sitrit Y."/>
            <person name="Stielow J.B."/>
            <person name="Szollosi G."/>
            <person name="Zifcakova L."/>
            <person name="Stursova M."/>
            <person name="Spatafora J.W."/>
            <person name="Tedersoo L."/>
            <person name="Vaario L.M."/>
            <person name="Yamada A."/>
            <person name="Yan M."/>
            <person name="Wang P."/>
            <person name="Xu J."/>
            <person name="Bruns T."/>
            <person name="Baldrian P."/>
            <person name="Vilgalys R."/>
            <person name="Dunand C."/>
            <person name="Henrissat B."/>
            <person name="Grigoriev I.V."/>
            <person name="Hibbett D."/>
            <person name="Nagy L.G."/>
            <person name="Martin F.M."/>
        </authorList>
    </citation>
    <scope>NUCLEOTIDE SEQUENCE</scope>
    <source>
        <strain evidence="2">UH-Tt-Lm1</strain>
    </source>
</reference>
<dbReference type="AlphaFoldDB" id="A0A9P6H7Y5"/>
<gene>
    <name evidence="2" type="ORF">BJ322DRAFT_1023409</name>
</gene>
<feature type="region of interest" description="Disordered" evidence="1">
    <location>
        <begin position="67"/>
        <end position="87"/>
    </location>
</feature>
<evidence type="ECO:0000313" key="3">
    <source>
        <dbReference type="Proteomes" id="UP000736335"/>
    </source>
</evidence>
<reference evidence="2" key="2">
    <citation type="submission" date="2020-11" db="EMBL/GenBank/DDBJ databases">
        <authorList>
            <consortium name="DOE Joint Genome Institute"/>
            <person name="Kuo A."/>
            <person name="Miyauchi S."/>
            <person name="Kiss E."/>
            <person name="Drula E."/>
            <person name="Kohler A."/>
            <person name="Sanchez-Garcia M."/>
            <person name="Andreopoulos B."/>
            <person name="Barry K.W."/>
            <person name="Bonito G."/>
            <person name="Buee M."/>
            <person name="Carver A."/>
            <person name="Chen C."/>
            <person name="Cichocki N."/>
            <person name="Clum A."/>
            <person name="Culley D."/>
            <person name="Crous P.W."/>
            <person name="Fauchery L."/>
            <person name="Girlanda M."/>
            <person name="Hayes R."/>
            <person name="Keri Z."/>
            <person name="Labutti K."/>
            <person name="Lipzen A."/>
            <person name="Lombard V."/>
            <person name="Magnuson J."/>
            <person name="Maillard F."/>
            <person name="Morin E."/>
            <person name="Murat C."/>
            <person name="Nolan M."/>
            <person name="Ohm R."/>
            <person name="Pangilinan J."/>
            <person name="Pereira M."/>
            <person name="Perotto S."/>
            <person name="Peter M."/>
            <person name="Riley R."/>
            <person name="Sitrit Y."/>
            <person name="Stielow B."/>
            <person name="Szollosi G."/>
            <person name="Zifcakova L."/>
            <person name="Stursova M."/>
            <person name="Spatafora J.W."/>
            <person name="Tedersoo L."/>
            <person name="Vaario L.-M."/>
            <person name="Yamada A."/>
            <person name="Yan M."/>
            <person name="Wang P."/>
            <person name="Xu J."/>
            <person name="Bruns T."/>
            <person name="Baldrian P."/>
            <person name="Vilgalys R."/>
            <person name="Henrissat B."/>
            <person name="Grigoriev I.V."/>
            <person name="Hibbett D."/>
            <person name="Nagy L.G."/>
            <person name="Martin F.M."/>
        </authorList>
    </citation>
    <scope>NUCLEOTIDE SEQUENCE</scope>
    <source>
        <strain evidence="2">UH-Tt-Lm1</strain>
    </source>
</reference>
<evidence type="ECO:0000256" key="1">
    <source>
        <dbReference type="SAM" id="MobiDB-lite"/>
    </source>
</evidence>
<name>A0A9P6H7Y5_9AGAM</name>
<protein>
    <submittedName>
        <fullName evidence="2">Uncharacterized protein</fullName>
    </submittedName>
</protein>
<keyword evidence="3" id="KW-1185">Reference proteome</keyword>
<proteinExistence type="predicted"/>
<dbReference type="EMBL" id="WIUZ02000014">
    <property type="protein sequence ID" value="KAF9781371.1"/>
    <property type="molecule type" value="Genomic_DNA"/>
</dbReference>
<dbReference type="OrthoDB" id="3364808at2759"/>
<organism evidence="2 3">
    <name type="scientific">Thelephora terrestris</name>
    <dbReference type="NCBI Taxonomy" id="56493"/>
    <lineage>
        <taxon>Eukaryota</taxon>
        <taxon>Fungi</taxon>
        <taxon>Dikarya</taxon>
        <taxon>Basidiomycota</taxon>
        <taxon>Agaricomycotina</taxon>
        <taxon>Agaricomycetes</taxon>
        <taxon>Thelephorales</taxon>
        <taxon>Thelephoraceae</taxon>
        <taxon>Thelephora</taxon>
    </lineage>
</organism>
<dbReference type="Proteomes" id="UP000736335">
    <property type="component" value="Unassembled WGS sequence"/>
</dbReference>